<dbReference type="Gene3D" id="3.20.20.140">
    <property type="entry name" value="Metal-dependent hydrolases"/>
    <property type="match status" value="1"/>
</dbReference>
<dbReference type="RefSeq" id="WP_185036044.1">
    <property type="nucleotide sequence ID" value="NZ_JACHEM010000023.1"/>
</dbReference>
<dbReference type="AlphaFoldDB" id="A0A7X0HNM7"/>
<sequence>MPIRDSSDVLLCPDQLWDGESDRAQTGLQVRTQGDEIVEVGADLRIGSATRVVPLPGLTLLPGFIDCHVHLIDDDLDTEPAGYQLLNAVPLLRTFLDHGFTTVRDLGSADGALNLALQKGVEEGLIPGPRMFVAPNLLSARGGHGDKTPALAQRYGLEVGTLADGADNLRRRVREQARSGADWIKFAAGGGFSSPADTPLHVGYTQQEMNALVATAADRGLPCAAHAFADEAVQRAVRAGVRSIEHACLAGAETLALLVEADTYLVPTQYAQFYYLDRLDDDAFWQDKSPDLRDAYRRHAPDLRARATLPAASGVTIAFGTDVGMFPHAQGWREFTTLVAHGLTPLRALQAATSTAAGLLQQSRLGHIAPGKAADLVATAGNPLTDIEATGRVQFVMTRGHLHRTPAELSSGRLSIPTPSRTGGTPLADVP</sequence>
<protein>
    <submittedName>
        <fullName evidence="3">Imidazolonepropionase-like amidohydrolase</fullName>
    </submittedName>
</protein>
<proteinExistence type="predicted"/>
<dbReference type="Gene3D" id="2.30.40.10">
    <property type="entry name" value="Urease, subunit C, domain 1"/>
    <property type="match status" value="1"/>
</dbReference>
<dbReference type="InterPro" id="IPR011059">
    <property type="entry name" value="Metal-dep_hydrolase_composite"/>
</dbReference>
<keyword evidence="4" id="KW-1185">Reference proteome</keyword>
<evidence type="ECO:0000313" key="3">
    <source>
        <dbReference type="EMBL" id="MBB6439493.1"/>
    </source>
</evidence>
<dbReference type="PANTHER" id="PTHR43135">
    <property type="entry name" value="ALPHA-D-RIBOSE 1-METHYLPHOSPHONATE 5-TRIPHOSPHATE DIPHOSPHATASE"/>
    <property type="match status" value="1"/>
</dbReference>
<comment type="caution">
    <text evidence="3">The sequence shown here is derived from an EMBL/GenBank/DDBJ whole genome shotgun (WGS) entry which is preliminary data.</text>
</comment>
<reference evidence="3 4" key="1">
    <citation type="submission" date="2020-08" db="EMBL/GenBank/DDBJ databases">
        <title>Genomic Encyclopedia of Type Strains, Phase IV (KMG-IV): sequencing the most valuable type-strain genomes for metagenomic binning, comparative biology and taxonomic classification.</title>
        <authorList>
            <person name="Goeker M."/>
        </authorList>
    </citation>
    <scope>NUCLEOTIDE SEQUENCE [LARGE SCALE GENOMIC DNA]</scope>
    <source>
        <strain evidence="3 4">DSM 40141</strain>
    </source>
</reference>
<dbReference type="InterPro" id="IPR051781">
    <property type="entry name" value="Metallo-dep_Hydrolase"/>
</dbReference>
<dbReference type="InterPro" id="IPR032466">
    <property type="entry name" value="Metal_Hydrolase"/>
</dbReference>
<accession>A0A7X0HNM7</accession>
<evidence type="ECO:0000313" key="4">
    <source>
        <dbReference type="Proteomes" id="UP000540423"/>
    </source>
</evidence>
<dbReference type="GO" id="GO:0016810">
    <property type="term" value="F:hydrolase activity, acting on carbon-nitrogen (but not peptide) bonds"/>
    <property type="evidence" value="ECO:0007669"/>
    <property type="project" value="InterPro"/>
</dbReference>
<dbReference type="Proteomes" id="UP000540423">
    <property type="component" value="Unassembled WGS sequence"/>
</dbReference>
<dbReference type="SUPFAM" id="SSF51338">
    <property type="entry name" value="Composite domain of metallo-dependent hydrolases"/>
    <property type="match status" value="1"/>
</dbReference>
<keyword evidence="3" id="KW-0378">Hydrolase</keyword>
<name>A0A7X0HNM7_9ACTN</name>
<dbReference type="Pfam" id="PF01979">
    <property type="entry name" value="Amidohydro_1"/>
    <property type="match status" value="1"/>
</dbReference>
<dbReference type="SUPFAM" id="SSF51556">
    <property type="entry name" value="Metallo-dependent hydrolases"/>
    <property type="match status" value="1"/>
</dbReference>
<dbReference type="PANTHER" id="PTHR43135:SF3">
    <property type="entry name" value="ALPHA-D-RIBOSE 1-METHYLPHOSPHONATE 5-TRIPHOSPHATE DIPHOSPHATASE"/>
    <property type="match status" value="1"/>
</dbReference>
<evidence type="ECO:0000259" key="2">
    <source>
        <dbReference type="Pfam" id="PF01979"/>
    </source>
</evidence>
<gene>
    <name evidence="3" type="ORF">HNQ79_006005</name>
</gene>
<dbReference type="InterPro" id="IPR006680">
    <property type="entry name" value="Amidohydro-rel"/>
</dbReference>
<dbReference type="CDD" id="cd01299">
    <property type="entry name" value="Met_dep_hydrolase_A"/>
    <property type="match status" value="1"/>
</dbReference>
<dbReference type="EMBL" id="JACHEM010000023">
    <property type="protein sequence ID" value="MBB6439493.1"/>
    <property type="molecule type" value="Genomic_DNA"/>
</dbReference>
<organism evidence="3 4">
    <name type="scientific">Streptomyces candidus</name>
    <dbReference type="NCBI Taxonomy" id="67283"/>
    <lineage>
        <taxon>Bacteria</taxon>
        <taxon>Bacillati</taxon>
        <taxon>Actinomycetota</taxon>
        <taxon>Actinomycetes</taxon>
        <taxon>Kitasatosporales</taxon>
        <taxon>Streptomycetaceae</taxon>
        <taxon>Streptomyces</taxon>
    </lineage>
</organism>
<dbReference type="InterPro" id="IPR057744">
    <property type="entry name" value="OTAase-like"/>
</dbReference>
<evidence type="ECO:0000256" key="1">
    <source>
        <dbReference type="SAM" id="MobiDB-lite"/>
    </source>
</evidence>
<feature type="region of interest" description="Disordered" evidence="1">
    <location>
        <begin position="404"/>
        <end position="431"/>
    </location>
</feature>
<feature type="domain" description="Amidohydrolase-related" evidence="2">
    <location>
        <begin position="59"/>
        <end position="401"/>
    </location>
</feature>